<keyword evidence="5" id="KW-0560">Oxidoreductase</keyword>
<comment type="subunit">
    <text evidence="10">Homotrimer. The two-component system 3-ketosteroid-9-alpha-monooxygenase is composed of an oxygenase component KshA and a reductase component KshB.</text>
</comment>
<evidence type="ECO:0000313" key="12">
    <source>
        <dbReference type="EMBL" id="GAA0443702.1"/>
    </source>
</evidence>
<dbReference type="Proteomes" id="UP001499895">
    <property type="component" value="Unassembled WGS sequence"/>
</dbReference>
<dbReference type="Pfam" id="PF19298">
    <property type="entry name" value="KshA_C"/>
    <property type="match status" value="1"/>
</dbReference>
<dbReference type="InterPro" id="IPR045605">
    <property type="entry name" value="KshA-like_C"/>
</dbReference>
<dbReference type="Gene3D" id="2.102.10.10">
    <property type="entry name" value="Rieske [2Fe-2S] iron-sulphur domain"/>
    <property type="match status" value="1"/>
</dbReference>
<keyword evidence="6" id="KW-0408">Iron</keyword>
<keyword evidence="4" id="KW-0442">Lipid degradation</keyword>
<protein>
    <recommendedName>
        <fullName evidence="9">Rieske-type oxygenase</fullName>
    </recommendedName>
</protein>
<evidence type="ECO:0000256" key="5">
    <source>
        <dbReference type="ARBA" id="ARBA00023002"/>
    </source>
</evidence>
<accession>A0ABP3J6F2</accession>
<evidence type="ECO:0000256" key="2">
    <source>
        <dbReference type="ARBA" id="ARBA00022714"/>
    </source>
</evidence>
<evidence type="ECO:0000256" key="3">
    <source>
        <dbReference type="ARBA" id="ARBA00022723"/>
    </source>
</evidence>
<evidence type="ECO:0000259" key="11">
    <source>
        <dbReference type="PROSITE" id="PS51296"/>
    </source>
</evidence>
<keyword evidence="2" id="KW-0001">2Fe-2S</keyword>
<evidence type="ECO:0000256" key="1">
    <source>
        <dbReference type="ARBA" id="ARBA00001962"/>
    </source>
</evidence>
<organism evidence="12 13">
    <name type="scientific">Streptomyces stramineus</name>
    <dbReference type="NCBI Taxonomy" id="173861"/>
    <lineage>
        <taxon>Bacteria</taxon>
        <taxon>Bacillati</taxon>
        <taxon>Actinomycetota</taxon>
        <taxon>Actinomycetes</taxon>
        <taxon>Kitasatosporales</taxon>
        <taxon>Streptomycetaceae</taxon>
        <taxon>Streptomyces</taxon>
    </lineage>
</organism>
<evidence type="ECO:0000256" key="6">
    <source>
        <dbReference type="ARBA" id="ARBA00023004"/>
    </source>
</evidence>
<keyword evidence="13" id="KW-1185">Reference proteome</keyword>
<gene>
    <name evidence="12" type="ORF">GCM10009544_03170</name>
</gene>
<comment type="cofactor">
    <cofactor evidence="1">
        <name>Fe cation</name>
        <dbReference type="ChEBI" id="CHEBI:24875"/>
    </cofactor>
</comment>
<dbReference type="PANTHER" id="PTHR21266:SF60">
    <property type="entry name" value="3-KETOSTEROID-9-ALPHA-MONOOXYGENASE, OXYGENASE COMPONENT"/>
    <property type="match status" value="1"/>
</dbReference>
<dbReference type="SUPFAM" id="SSF50022">
    <property type="entry name" value="ISP domain"/>
    <property type="match status" value="1"/>
</dbReference>
<comment type="caution">
    <text evidence="12">The sequence shown here is derived from an EMBL/GenBank/DDBJ whole genome shotgun (WGS) entry which is preliminary data.</text>
</comment>
<dbReference type="EMBL" id="BAAAHB010000001">
    <property type="protein sequence ID" value="GAA0443702.1"/>
    <property type="molecule type" value="Genomic_DNA"/>
</dbReference>
<dbReference type="Gene3D" id="3.90.380.10">
    <property type="entry name" value="Naphthalene 1,2-dioxygenase Alpha Subunit, Chain A, domain 1"/>
    <property type="match status" value="1"/>
</dbReference>
<evidence type="ECO:0000256" key="8">
    <source>
        <dbReference type="ARBA" id="ARBA00023221"/>
    </source>
</evidence>
<feature type="domain" description="Rieske" evidence="11">
    <location>
        <begin position="31"/>
        <end position="133"/>
    </location>
</feature>
<dbReference type="InterPro" id="IPR036922">
    <property type="entry name" value="Rieske_2Fe-2S_sf"/>
</dbReference>
<dbReference type="Pfam" id="PF00355">
    <property type="entry name" value="Rieske"/>
    <property type="match status" value="1"/>
</dbReference>
<proteinExistence type="predicted"/>
<sequence length="346" mass="38241">MTSSHTCPEDSAHSAHTSAGKDPGLGYPMGWFCLGLSRQLPVGGVLPRRLMDQDCVVYRTQDGVAHAAHAHCPHLGAHLGYGGKVEGETLLCPFHRLGFGPDGTCTVAPSGVVPPRARLERLPLREVNGLLLAWHGPAGAPPWFEPPVLAHWHAPTAWWCRKTLTHAQVVIENTFDYLHLPQLHRLPVQRPRPSVVDGPTITTRLRIHAPQYPLLRRFANAMTDQNLTLTGLGLHTTEVDVPRMGVSLLLWTLPTPIAPNRLILRLAVAAKLTRHSAPPTTVRSLAHSAAERAWARAFLLTSTAFARQDIGIWNHQRYLTHPKLAVGEEAIGQLRHWARQFYPTDE</sequence>
<keyword evidence="3" id="KW-0479">Metal-binding</keyword>
<name>A0ABP3J6F2_9ACTN</name>
<dbReference type="PROSITE" id="PS51296">
    <property type="entry name" value="RIESKE"/>
    <property type="match status" value="1"/>
</dbReference>
<evidence type="ECO:0000256" key="4">
    <source>
        <dbReference type="ARBA" id="ARBA00022963"/>
    </source>
</evidence>
<keyword evidence="7" id="KW-0411">Iron-sulfur</keyword>
<evidence type="ECO:0000256" key="9">
    <source>
        <dbReference type="ARBA" id="ARBA00030944"/>
    </source>
</evidence>
<keyword evidence="8" id="KW-0443">Lipid metabolism</keyword>
<evidence type="ECO:0000256" key="10">
    <source>
        <dbReference type="ARBA" id="ARBA00046982"/>
    </source>
</evidence>
<evidence type="ECO:0000256" key="7">
    <source>
        <dbReference type="ARBA" id="ARBA00023014"/>
    </source>
</evidence>
<dbReference type="InterPro" id="IPR017941">
    <property type="entry name" value="Rieske_2Fe-2S"/>
</dbReference>
<dbReference type="PANTHER" id="PTHR21266">
    <property type="entry name" value="IRON-SULFUR DOMAIN CONTAINING PROTEIN"/>
    <property type="match status" value="1"/>
</dbReference>
<dbReference type="InterPro" id="IPR050584">
    <property type="entry name" value="Cholesterol_7-desaturase"/>
</dbReference>
<keyword evidence="8" id="KW-0753">Steroid metabolism</keyword>
<evidence type="ECO:0000313" key="13">
    <source>
        <dbReference type="Proteomes" id="UP001499895"/>
    </source>
</evidence>
<reference evidence="13" key="1">
    <citation type="journal article" date="2019" name="Int. J. Syst. Evol. Microbiol.">
        <title>The Global Catalogue of Microorganisms (GCM) 10K type strain sequencing project: providing services to taxonomists for standard genome sequencing and annotation.</title>
        <authorList>
            <consortium name="The Broad Institute Genomics Platform"/>
            <consortium name="The Broad Institute Genome Sequencing Center for Infectious Disease"/>
            <person name="Wu L."/>
            <person name="Ma J."/>
        </authorList>
    </citation>
    <scope>NUCLEOTIDE SEQUENCE [LARGE SCALE GENOMIC DNA]</scope>
    <source>
        <strain evidence="13">JCM 10649</strain>
    </source>
</reference>